<keyword evidence="1" id="KW-1133">Transmembrane helix</keyword>
<proteinExistence type="predicted"/>
<name>A0ABS0YVR1_9BACT</name>
<evidence type="ECO:0000313" key="2">
    <source>
        <dbReference type="EMBL" id="MBJ6802066.1"/>
    </source>
</evidence>
<organism evidence="2 3">
    <name type="scientific">Geomonas propionica</name>
    <dbReference type="NCBI Taxonomy" id="2798582"/>
    <lineage>
        <taxon>Bacteria</taxon>
        <taxon>Pseudomonadati</taxon>
        <taxon>Thermodesulfobacteriota</taxon>
        <taxon>Desulfuromonadia</taxon>
        <taxon>Geobacterales</taxon>
        <taxon>Geobacteraceae</taxon>
        <taxon>Geomonas</taxon>
    </lineage>
</organism>
<gene>
    <name evidence="2" type="ORF">JFN90_18215</name>
</gene>
<dbReference type="EMBL" id="JAEMHK010000015">
    <property type="protein sequence ID" value="MBJ6802066.1"/>
    <property type="molecule type" value="Genomic_DNA"/>
</dbReference>
<evidence type="ECO:0000313" key="3">
    <source>
        <dbReference type="Proteomes" id="UP000641025"/>
    </source>
</evidence>
<keyword evidence="3" id="KW-1185">Reference proteome</keyword>
<dbReference type="RefSeq" id="WP_199396543.1">
    <property type="nucleotide sequence ID" value="NZ_JAEMHK010000015.1"/>
</dbReference>
<reference evidence="2 3" key="1">
    <citation type="submission" date="2020-12" db="EMBL/GenBank/DDBJ databases">
        <title>Geomonas sp. Red259, isolated from paddy soil.</title>
        <authorList>
            <person name="Xu Z."/>
            <person name="Zhang Z."/>
            <person name="Masuda Y."/>
            <person name="Itoh H."/>
            <person name="Senoo K."/>
        </authorList>
    </citation>
    <scope>NUCLEOTIDE SEQUENCE [LARGE SCALE GENOMIC DNA]</scope>
    <source>
        <strain evidence="2 3">Red259</strain>
    </source>
</reference>
<evidence type="ECO:0000256" key="1">
    <source>
        <dbReference type="SAM" id="Phobius"/>
    </source>
</evidence>
<dbReference type="Proteomes" id="UP000641025">
    <property type="component" value="Unassembled WGS sequence"/>
</dbReference>
<comment type="caution">
    <text evidence="2">The sequence shown here is derived from an EMBL/GenBank/DDBJ whole genome shotgun (WGS) entry which is preliminary data.</text>
</comment>
<accession>A0ABS0YVR1</accession>
<protein>
    <submittedName>
        <fullName evidence="2">Uncharacterized protein</fullName>
    </submittedName>
</protein>
<keyword evidence="1" id="KW-0472">Membrane</keyword>
<feature type="transmembrane region" description="Helical" evidence="1">
    <location>
        <begin position="24"/>
        <end position="56"/>
    </location>
</feature>
<sequence length="65" mass="6983">MKNVVTPIVITWILTKITAIDKGWLWFCCACGVSGGCGYDVGMVGFLVAAGVFKVLKDIFGKGRK</sequence>
<keyword evidence="1" id="KW-0812">Transmembrane</keyword>